<dbReference type="EMBL" id="JAQNDK010000001">
    <property type="protein sequence ID" value="MDC0676250.1"/>
    <property type="molecule type" value="Genomic_DNA"/>
</dbReference>
<proteinExistence type="predicted"/>
<feature type="signal peptide" evidence="2">
    <location>
        <begin position="1"/>
        <end position="17"/>
    </location>
</feature>
<feature type="region of interest" description="Disordered" evidence="1">
    <location>
        <begin position="240"/>
        <end position="261"/>
    </location>
</feature>
<name>A0ABT5BQ17_9BACT</name>
<dbReference type="Proteomes" id="UP001217485">
    <property type="component" value="Unassembled WGS sequence"/>
</dbReference>
<organism evidence="3 4">
    <name type="scientific">Sorangium atrum</name>
    <dbReference type="NCBI Taxonomy" id="2995308"/>
    <lineage>
        <taxon>Bacteria</taxon>
        <taxon>Pseudomonadati</taxon>
        <taxon>Myxococcota</taxon>
        <taxon>Polyangia</taxon>
        <taxon>Polyangiales</taxon>
        <taxon>Polyangiaceae</taxon>
        <taxon>Sorangium</taxon>
    </lineage>
</organism>
<evidence type="ECO:0000313" key="4">
    <source>
        <dbReference type="Proteomes" id="UP001217485"/>
    </source>
</evidence>
<evidence type="ECO:0000313" key="3">
    <source>
        <dbReference type="EMBL" id="MDC0676250.1"/>
    </source>
</evidence>
<gene>
    <name evidence="3" type="ORF">POL72_00755</name>
</gene>
<comment type="caution">
    <text evidence="3">The sequence shown here is derived from an EMBL/GenBank/DDBJ whole genome shotgun (WGS) entry which is preliminary data.</text>
</comment>
<reference evidence="3 4" key="1">
    <citation type="submission" date="2023-01" db="EMBL/GenBank/DDBJ databases">
        <title>Minimal conservation of predation-associated metabolite biosynthetic gene clusters underscores biosynthetic potential of Myxococcota including descriptions for ten novel species: Archangium lansinium sp. nov., Myxococcus landrumus sp. nov., Nannocystis bai.</title>
        <authorList>
            <person name="Ahearne A."/>
            <person name="Stevens C."/>
            <person name="Dowd S."/>
        </authorList>
    </citation>
    <scope>NUCLEOTIDE SEQUENCE [LARGE SCALE GENOMIC DNA]</scope>
    <source>
        <strain evidence="3 4">WIWO2</strain>
    </source>
</reference>
<keyword evidence="2" id="KW-0732">Signal</keyword>
<evidence type="ECO:0000256" key="1">
    <source>
        <dbReference type="SAM" id="MobiDB-lite"/>
    </source>
</evidence>
<accession>A0ABT5BQ17</accession>
<keyword evidence="4" id="KW-1185">Reference proteome</keyword>
<protein>
    <recommendedName>
        <fullName evidence="5">Lipoprotein</fullName>
    </recommendedName>
</protein>
<dbReference type="RefSeq" id="WP_272092956.1">
    <property type="nucleotide sequence ID" value="NZ_JAQNDK010000001.1"/>
</dbReference>
<evidence type="ECO:0008006" key="5">
    <source>
        <dbReference type="Google" id="ProtNLM"/>
    </source>
</evidence>
<evidence type="ECO:0000256" key="2">
    <source>
        <dbReference type="SAM" id="SignalP"/>
    </source>
</evidence>
<sequence length="261" mass="28278">MTAILLLSCAAPLGCGAFIASLGPEEKAQLDEFARRYNETSAASKKSLDTNEAYFNAIIVAASCADKTKLAVGNEWMTETVDGKMYVEQARDKCAEMLTALRKKDSGEQGCGYASLRVEGGQQRPGMDWTTTVSGALNFGTNERTNLRAQDDGSRELTACDKVPEKGTAPAPIWRPDLVKEAERMCGEGAIILYTGTDWKTNEASSTDGDHYLTRYLDAECWYPKGTVGKDYKVPVDCESGDTPPEPNKSCVTSAGKLVVR</sequence>
<feature type="chain" id="PRO_5046704363" description="Lipoprotein" evidence="2">
    <location>
        <begin position="18"/>
        <end position="261"/>
    </location>
</feature>